<evidence type="ECO:0000313" key="2">
    <source>
        <dbReference type="EMBL" id="KNC33588.1"/>
    </source>
</evidence>
<dbReference type="EMBL" id="JRES01000175">
    <property type="protein sequence ID" value="KNC33588.1"/>
    <property type="molecule type" value="Genomic_DNA"/>
</dbReference>
<feature type="region of interest" description="Disordered" evidence="1">
    <location>
        <begin position="1"/>
        <end position="49"/>
    </location>
</feature>
<dbReference type="OMA" id="MHFLTIS"/>
<name>A0A0L0CMK8_LUCCU</name>
<reference evidence="2 3" key="1">
    <citation type="journal article" date="2015" name="Nat. Commun.">
        <title>Lucilia cuprina genome unlocks parasitic fly biology to underpin future interventions.</title>
        <authorList>
            <person name="Anstead C.A."/>
            <person name="Korhonen P.K."/>
            <person name="Young N.D."/>
            <person name="Hall R.S."/>
            <person name="Jex A.R."/>
            <person name="Murali S.C."/>
            <person name="Hughes D.S."/>
            <person name="Lee S.F."/>
            <person name="Perry T."/>
            <person name="Stroehlein A.J."/>
            <person name="Ansell B.R."/>
            <person name="Breugelmans B."/>
            <person name="Hofmann A."/>
            <person name="Qu J."/>
            <person name="Dugan S."/>
            <person name="Lee S.L."/>
            <person name="Chao H."/>
            <person name="Dinh H."/>
            <person name="Han Y."/>
            <person name="Doddapaneni H.V."/>
            <person name="Worley K.C."/>
            <person name="Muzny D.M."/>
            <person name="Ioannidis P."/>
            <person name="Waterhouse R.M."/>
            <person name="Zdobnov E.M."/>
            <person name="James P.J."/>
            <person name="Bagnall N.H."/>
            <person name="Kotze A.C."/>
            <person name="Gibbs R.A."/>
            <person name="Richards S."/>
            <person name="Batterham P."/>
            <person name="Gasser R.B."/>
        </authorList>
    </citation>
    <scope>NUCLEOTIDE SEQUENCE [LARGE SCALE GENOMIC DNA]</scope>
    <source>
        <strain evidence="2 3">LS</strain>
        <tissue evidence="2">Full body</tissue>
    </source>
</reference>
<evidence type="ECO:0000256" key="1">
    <source>
        <dbReference type="SAM" id="MobiDB-lite"/>
    </source>
</evidence>
<feature type="compositionally biased region" description="Polar residues" evidence="1">
    <location>
        <begin position="89"/>
        <end position="100"/>
    </location>
</feature>
<comment type="caution">
    <text evidence="2">The sequence shown here is derived from an EMBL/GenBank/DDBJ whole genome shotgun (WGS) entry which is preliminary data.</text>
</comment>
<sequence>MSKVIEIIDSDDDNHASIDTPSTSITSSTISSMEQDDNQQGQSRRRRRKSVLHAMNDPDMHFLTISLEDDDDEAETPNSTPATPIQRYQAKSTSTAGTSSRTLLKTPRITPKILANKPLTSANIVDAKYEKFLNDPETISDLYAIAEERARINYLLSLNGMPEINFSLYTRPERLQFQLEERLKQRKMVHNWDNARMQENRRSLLQKNNEQNTT</sequence>
<accession>A0A0L0CMK8</accession>
<dbReference type="AlphaFoldDB" id="A0A0L0CMK8"/>
<proteinExistence type="predicted"/>
<keyword evidence="3" id="KW-1185">Reference proteome</keyword>
<evidence type="ECO:0000313" key="3">
    <source>
        <dbReference type="Proteomes" id="UP000037069"/>
    </source>
</evidence>
<feature type="region of interest" description="Disordered" evidence="1">
    <location>
        <begin position="71"/>
        <end position="100"/>
    </location>
</feature>
<organism evidence="2 3">
    <name type="scientific">Lucilia cuprina</name>
    <name type="common">Green bottle fly</name>
    <name type="synonym">Australian sheep blowfly</name>
    <dbReference type="NCBI Taxonomy" id="7375"/>
    <lineage>
        <taxon>Eukaryota</taxon>
        <taxon>Metazoa</taxon>
        <taxon>Ecdysozoa</taxon>
        <taxon>Arthropoda</taxon>
        <taxon>Hexapoda</taxon>
        <taxon>Insecta</taxon>
        <taxon>Pterygota</taxon>
        <taxon>Neoptera</taxon>
        <taxon>Endopterygota</taxon>
        <taxon>Diptera</taxon>
        <taxon>Brachycera</taxon>
        <taxon>Muscomorpha</taxon>
        <taxon>Oestroidea</taxon>
        <taxon>Calliphoridae</taxon>
        <taxon>Luciliinae</taxon>
        <taxon>Lucilia</taxon>
    </lineage>
</organism>
<dbReference type="OrthoDB" id="7995378at2759"/>
<feature type="compositionally biased region" description="Low complexity" evidence="1">
    <location>
        <begin position="17"/>
        <end position="32"/>
    </location>
</feature>
<protein>
    <submittedName>
        <fullName evidence="2">Uncharacterized protein</fullName>
    </submittedName>
</protein>
<dbReference type="Proteomes" id="UP000037069">
    <property type="component" value="Unassembled WGS sequence"/>
</dbReference>
<gene>
    <name evidence="2" type="ORF">FF38_06861</name>
</gene>